<protein>
    <submittedName>
        <fullName evidence="2">Uncharacterized protein</fullName>
    </submittedName>
</protein>
<dbReference type="AlphaFoldDB" id="A0A165HJ41"/>
<feature type="compositionally biased region" description="Basic and acidic residues" evidence="1">
    <location>
        <begin position="84"/>
        <end position="93"/>
    </location>
</feature>
<gene>
    <name evidence="2" type="ORF">CALCODRAFT_195558</name>
</gene>
<name>A0A165HJ41_9BASI</name>
<dbReference type="Proteomes" id="UP000076842">
    <property type="component" value="Unassembled WGS sequence"/>
</dbReference>
<evidence type="ECO:0000256" key="1">
    <source>
        <dbReference type="SAM" id="MobiDB-lite"/>
    </source>
</evidence>
<organism evidence="2 3">
    <name type="scientific">Calocera cornea HHB12733</name>
    <dbReference type="NCBI Taxonomy" id="1353952"/>
    <lineage>
        <taxon>Eukaryota</taxon>
        <taxon>Fungi</taxon>
        <taxon>Dikarya</taxon>
        <taxon>Basidiomycota</taxon>
        <taxon>Agaricomycotina</taxon>
        <taxon>Dacrymycetes</taxon>
        <taxon>Dacrymycetales</taxon>
        <taxon>Dacrymycetaceae</taxon>
        <taxon>Calocera</taxon>
    </lineage>
</organism>
<feature type="region of interest" description="Disordered" evidence="1">
    <location>
        <begin position="60"/>
        <end position="109"/>
    </location>
</feature>
<evidence type="ECO:0000313" key="2">
    <source>
        <dbReference type="EMBL" id="KZT59366.1"/>
    </source>
</evidence>
<reference evidence="2 3" key="1">
    <citation type="journal article" date="2016" name="Mol. Biol. Evol.">
        <title>Comparative Genomics of Early-Diverging Mushroom-Forming Fungi Provides Insights into the Origins of Lignocellulose Decay Capabilities.</title>
        <authorList>
            <person name="Nagy L.G."/>
            <person name="Riley R."/>
            <person name="Tritt A."/>
            <person name="Adam C."/>
            <person name="Daum C."/>
            <person name="Floudas D."/>
            <person name="Sun H."/>
            <person name="Yadav J.S."/>
            <person name="Pangilinan J."/>
            <person name="Larsson K.H."/>
            <person name="Matsuura K."/>
            <person name="Barry K."/>
            <person name="Labutti K."/>
            <person name="Kuo R."/>
            <person name="Ohm R.A."/>
            <person name="Bhattacharya S.S."/>
            <person name="Shirouzu T."/>
            <person name="Yoshinaga Y."/>
            <person name="Martin F.M."/>
            <person name="Grigoriev I.V."/>
            <person name="Hibbett D.S."/>
        </authorList>
    </citation>
    <scope>NUCLEOTIDE SEQUENCE [LARGE SCALE GENOMIC DNA]</scope>
    <source>
        <strain evidence="2 3">HHB12733</strain>
    </source>
</reference>
<proteinExistence type="predicted"/>
<dbReference type="InParanoid" id="A0A165HJ41"/>
<dbReference type="EMBL" id="KV423941">
    <property type="protein sequence ID" value="KZT59366.1"/>
    <property type="molecule type" value="Genomic_DNA"/>
</dbReference>
<sequence>MIAPTGRSCLTRASTGKFESLMALTIGDFQTGCVTAAPAGFPKGASQGYRAPCRMLGDPAAAPEFSQPLKEASEKWGDPGQELLKSELPRAEGRTPGWGSPAGSSCGEVIGLGEEEASPLLGRLPPGRSRQNDVLGGLRKSIFSPQRCVGERGEENARRARAGWETCSVPSPFAGRCGGRRPWERGGAKLVGLPSRR</sequence>
<accession>A0A165HJ41</accession>
<keyword evidence="3" id="KW-1185">Reference proteome</keyword>
<evidence type="ECO:0000313" key="3">
    <source>
        <dbReference type="Proteomes" id="UP000076842"/>
    </source>
</evidence>